<keyword evidence="4" id="KW-1185">Reference proteome</keyword>
<feature type="compositionally biased region" description="Polar residues" evidence="2">
    <location>
        <begin position="651"/>
        <end position="681"/>
    </location>
</feature>
<reference evidence="3 4" key="1">
    <citation type="journal article" date="2015" name="Nat. Commun.">
        <title>Outbred genome sequencing and CRISPR/Cas9 gene editing in butterflies.</title>
        <authorList>
            <person name="Li X."/>
            <person name="Fan D."/>
            <person name="Zhang W."/>
            <person name="Liu G."/>
            <person name="Zhang L."/>
            <person name="Zhao L."/>
            <person name="Fang X."/>
            <person name="Chen L."/>
            <person name="Dong Y."/>
            <person name="Chen Y."/>
            <person name="Ding Y."/>
            <person name="Zhao R."/>
            <person name="Feng M."/>
            <person name="Zhu Y."/>
            <person name="Feng Y."/>
            <person name="Jiang X."/>
            <person name="Zhu D."/>
            <person name="Xiang H."/>
            <person name="Feng X."/>
            <person name="Li S."/>
            <person name="Wang J."/>
            <person name="Zhang G."/>
            <person name="Kronforst M.R."/>
            <person name="Wang W."/>
        </authorList>
    </citation>
    <scope>NUCLEOTIDE SEQUENCE [LARGE SCALE GENOMIC DNA]</scope>
    <source>
        <strain evidence="3">Ya'a_city_454_Px</strain>
        <tissue evidence="3">Whole body</tissue>
    </source>
</reference>
<organism evidence="3 4">
    <name type="scientific">Papilio xuthus</name>
    <name type="common">Asian swallowtail butterfly</name>
    <dbReference type="NCBI Taxonomy" id="66420"/>
    <lineage>
        <taxon>Eukaryota</taxon>
        <taxon>Metazoa</taxon>
        <taxon>Ecdysozoa</taxon>
        <taxon>Arthropoda</taxon>
        <taxon>Hexapoda</taxon>
        <taxon>Insecta</taxon>
        <taxon>Pterygota</taxon>
        <taxon>Neoptera</taxon>
        <taxon>Endopterygota</taxon>
        <taxon>Lepidoptera</taxon>
        <taxon>Glossata</taxon>
        <taxon>Ditrysia</taxon>
        <taxon>Papilionoidea</taxon>
        <taxon>Papilionidae</taxon>
        <taxon>Papilioninae</taxon>
        <taxon>Papilio</taxon>
    </lineage>
</organism>
<proteinExistence type="predicted"/>
<feature type="region of interest" description="Disordered" evidence="2">
    <location>
        <begin position="645"/>
        <end position="681"/>
    </location>
</feature>
<feature type="compositionally biased region" description="Polar residues" evidence="2">
    <location>
        <begin position="194"/>
        <end position="206"/>
    </location>
</feature>
<dbReference type="Proteomes" id="UP000053268">
    <property type="component" value="Unassembled WGS sequence"/>
</dbReference>
<feature type="coiled-coil region" evidence="1">
    <location>
        <begin position="227"/>
        <end position="282"/>
    </location>
</feature>
<name>A0A194PKR6_PAPXU</name>
<accession>A0A194PKR6</accession>
<protein>
    <submittedName>
        <fullName evidence="3">Uncharacterized protein</fullName>
    </submittedName>
</protein>
<evidence type="ECO:0000256" key="2">
    <source>
        <dbReference type="SAM" id="MobiDB-lite"/>
    </source>
</evidence>
<feature type="coiled-coil region" evidence="1">
    <location>
        <begin position="382"/>
        <end position="469"/>
    </location>
</feature>
<sequence length="1696" mass="193176">MDNNVKSCNELFRKNPSPGKADISAVDENFASMNSLIAWNISKVLEINPNIDLKSKIKAIQERLDSNSWVANSMASQLSEERHLACALLAWQKMGQGDASTLYRFIQTNLNNPCASQSNTLVTEDIYVVSNSNECRTSEVIVGHKESIISNGAESVDEMYSHYRPISNLPIETKIVMRCENTCKPKPTIKKTQKSTSPIPQRSTAEPCTGPCKDRLVEMDKSTTDLRQRVQQLAKREEERVKLLTRAEAAWKDLEKAYIRRLKVAEEKEQDIGKQIKSLIEERSDYKSVCITLAKQLADRDAIVQNETEKLKKIESELCERTKKKFKLSEEIASVSSTLAQHHCRISQTERDLLFKEEQAKRRVISLEETAESYRGLKYDTERALRTELSALKDQVAKVSKRLLQEENENQSIKNELDEMRVNKSNILEDLDACKIMCDHLLQGKKTELKTKTEKLAELKEKAMECRCKLPQDISVEVKRTPSLAAVCRCCSDDNIQESCSCTSLRSSVMSNLLKDLFAGLQSELGENGSIMPCELLKCLEDKHNWDRSSAVKTNLRNFFSKLLVGELDIAIGSSIEKYHVKWVGTSCMDETTRIPIDVELEEWQQRALENRAQKMAKQLAEQLFQEKADELMEKAKDVLKLTPPPCECGTKSNNDNSGGRRTQTDLSNLHNKSTNDLKNPSAVRNATLKNVTQLQLTQVLDKKTKVAKKNILKPTKDRTTNKILRSHGASNNLSLGESKKTGNIMNINQIYHHRAVSTERNDNLPNWLLNSTKKRLIESSKSREIPKKNNINQCTSNRNVSRNSKRRHQTYAVNLCLCEREKNENALALLSTNQINEPNFVREENIICEIDPDKITSSFVCKNTLPFVIPNLAENPIEIHQRQMNKPFEMNCSCRECKCLNKAPSNTSLNKLLDIFRHEEFKTAEFVNNESLKNLISEYDYGVKLHKDIFTSTIDEVKSMEPESKLIDTINPDIDSFIKYPSISLQINSLEDETSGRNKVICKDINLCNDGDHEKTIQSRSKENINMTKITIKQQDCQIPDKSYKCINAESKFCNTQTSVQSFISRQNEHNVNLISKSNQIAESSETSFYSVCPVEFLGVTLTNNESNNVSTSTYSKNQLLKKGTFPHLMSSTYCQYTELDITKQSSNSKHYDSFLQNNDVILSKNLNCICCNKVDESDDLELNTFELLTEYLQKKLEDFKLTSYKTSNMLPYEEDVLYNDIIKKVKKLILDMNDEVLCTCLKDNQNDNIDASWKRASCLLQEYLRNKIKRITCSCTVTIKNSSSVLPGILDKVCQLIEDDFKKLKHAYIERSVFNIDKHNFRENSNQNDKKQSINEILTKDIANDTSQMLISICNMPHKMSTFHSTEKASVLLTDTEELKTKEIESSELLQFEVKTGQNSLLTPENANKENSFFCECSDLRCKNLTSQLTSTFSLQKNLDGKVLLSIAPETTENNNFEEVRHSLSIPYIGYTLDCTCDKMLGPCVCAKSALAKNKNIYDDIWKVKENINTSYIMQGAIGEHSNTIPVKIVDYDDHNLVKKNSCICEKVIDANLNKDEIRLKISTHNLEPGIHNSTNTSRTFDDVDYSSYNDWDDCESYYSQNINEASTNKSKLYDSLNLPIDYLSNREKSKALLNSDDVLLRGVRSVNCDCELVPICHVKMLIDNIERKLENCKCTCDSLCPNVCPVHNETVSF</sequence>
<gene>
    <name evidence="3" type="ORF">RR46_10584</name>
</gene>
<feature type="region of interest" description="Disordered" evidence="2">
    <location>
        <begin position="186"/>
        <end position="211"/>
    </location>
</feature>
<evidence type="ECO:0000256" key="1">
    <source>
        <dbReference type="SAM" id="Coils"/>
    </source>
</evidence>
<keyword evidence="1" id="KW-0175">Coiled coil</keyword>
<evidence type="ECO:0000313" key="3">
    <source>
        <dbReference type="EMBL" id="KPI93324.1"/>
    </source>
</evidence>
<evidence type="ECO:0000313" key="4">
    <source>
        <dbReference type="Proteomes" id="UP000053268"/>
    </source>
</evidence>
<dbReference type="EMBL" id="KQ459602">
    <property type="protein sequence ID" value="KPI93324.1"/>
    <property type="molecule type" value="Genomic_DNA"/>
</dbReference>